<gene>
    <name evidence="1" type="ORF">AVEN_175610_1</name>
</gene>
<organism evidence="1 2">
    <name type="scientific">Araneus ventricosus</name>
    <name type="common">Orbweaver spider</name>
    <name type="synonym">Epeira ventricosa</name>
    <dbReference type="NCBI Taxonomy" id="182803"/>
    <lineage>
        <taxon>Eukaryota</taxon>
        <taxon>Metazoa</taxon>
        <taxon>Ecdysozoa</taxon>
        <taxon>Arthropoda</taxon>
        <taxon>Chelicerata</taxon>
        <taxon>Arachnida</taxon>
        <taxon>Araneae</taxon>
        <taxon>Araneomorphae</taxon>
        <taxon>Entelegynae</taxon>
        <taxon>Araneoidea</taxon>
        <taxon>Araneidae</taxon>
        <taxon>Araneus</taxon>
    </lineage>
</organism>
<dbReference type="AlphaFoldDB" id="A0A4Y2G0T2"/>
<comment type="caution">
    <text evidence="1">The sequence shown here is derived from an EMBL/GenBank/DDBJ whole genome shotgun (WGS) entry which is preliminary data.</text>
</comment>
<reference evidence="1 2" key="1">
    <citation type="journal article" date="2019" name="Sci. Rep.">
        <title>Orb-weaving spider Araneus ventricosus genome elucidates the spidroin gene catalogue.</title>
        <authorList>
            <person name="Kono N."/>
            <person name="Nakamura H."/>
            <person name="Ohtoshi R."/>
            <person name="Moran D.A.P."/>
            <person name="Shinohara A."/>
            <person name="Yoshida Y."/>
            <person name="Fujiwara M."/>
            <person name="Mori M."/>
            <person name="Tomita M."/>
            <person name="Arakawa K."/>
        </authorList>
    </citation>
    <scope>NUCLEOTIDE SEQUENCE [LARGE SCALE GENOMIC DNA]</scope>
</reference>
<evidence type="ECO:0000313" key="2">
    <source>
        <dbReference type="Proteomes" id="UP000499080"/>
    </source>
</evidence>
<dbReference type="EMBL" id="BGPR01001179">
    <property type="protein sequence ID" value="GBM47432.1"/>
    <property type="molecule type" value="Genomic_DNA"/>
</dbReference>
<accession>A0A4Y2G0T2</accession>
<evidence type="ECO:0000313" key="1">
    <source>
        <dbReference type="EMBL" id="GBM47432.1"/>
    </source>
</evidence>
<proteinExistence type="predicted"/>
<dbReference type="Proteomes" id="UP000499080">
    <property type="component" value="Unassembled WGS sequence"/>
</dbReference>
<name>A0A4Y2G0T2_ARAVE</name>
<keyword evidence="2" id="KW-1185">Reference proteome</keyword>
<sequence length="90" mass="10112">MVVEAFVPSVNQSIETDKEEIKAEMTTCQVLLQRSEDMKITWCEIQPVVDKLCRSDQGSSRVSVLPSSNSLHQNHTCFRDIALDPKTSTT</sequence>
<protein>
    <submittedName>
        <fullName evidence="1">Uncharacterized protein</fullName>
    </submittedName>
</protein>